<gene>
    <name evidence="3" type="ORF">CHRIB12_LOCUS2237</name>
</gene>
<keyword evidence="1" id="KW-0472">Membrane</keyword>
<dbReference type="VEuPathDB" id="FungiDB:RhiirFUN_013093"/>
<keyword evidence="1" id="KW-1133">Transmembrane helix</keyword>
<evidence type="ECO:0000259" key="2">
    <source>
        <dbReference type="PROSITE" id="PS50188"/>
    </source>
</evidence>
<feature type="transmembrane region" description="Helical" evidence="1">
    <location>
        <begin position="25"/>
        <end position="46"/>
    </location>
</feature>
<dbReference type="SMART" id="SM00449">
    <property type="entry name" value="SPRY"/>
    <property type="match status" value="1"/>
</dbReference>
<evidence type="ECO:0000313" key="4">
    <source>
        <dbReference type="Proteomes" id="UP000684084"/>
    </source>
</evidence>
<dbReference type="InterPro" id="IPR003877">
    <property type="entry name" value="SPRY_dom"/>
</dbReference>
<keyword evidence="1" id="KW-0812">Transmembrane</keyword>
<name>A0A916E0Q9_9GLOM</name>
<dbReference type="InterPro" id="IPR044736">
    <property type="entry name" value="Gid1/RanBPM/SPLA_SPRY"/>
</dbReference>
<dbReference type="OrthoDB" id="2394682at2759"/>
<dbReference type="Pfam" id="PF00622">
    <property type="entry name" value="SPRY"/>
    <property type="match status" value="1"/>
</dbReference>
<proteinExistence type="predicted"/>
<reference evidence="3" key="1">
    <citation type="submission" date="2020-05" db="EMBL/GenBank/DDBJ databases">
        <authorList>
            <person name="Rincon C."/>
            <person name="Sanders R I."/>
            <person name="Robbins C."/>
            <person name="Chaturvedi A."/>
        </authorList>
    </citation>
    <scope>NUCLEOTIDE SEQUENCE</scope>
    <source>
        <strain evidence="3">CHB12</strain>
    </source>
</reference>
<dbReference type="InterPro" id="IPR001870">
    <property type="entry name" value="B30.2/SPRY"/>
</dbReference>
<dbReference type="PROSITE" id="PS50188">
    <property type="entry name" value="B302_SPRY"/>
    <property type="match status" value="1"/>
</dbReference>
<dbReference type="InterPro" id="IPR050618">
    <property type="entry name" value="Ubq-SigPath_Reg"/>
</dbReference>
<dbReference type="AlphaFoldDB" id="A0A916E0Q9"/>
<dbReference type="Proteomes" id="UP000684084">
    <property type="component" value="Unassembled WGS sequence"/>
</dbReference>
<feature type="domain" description="B30.2/SPRY" evidence="2">
    <location>
        <begin position="130"/>
        <end position="328"/>
    </location>
</feature>
<dbReference type="PANTHER" id="PTHR12864">
    <property type="entry name" value="RAN BINDING PROTEIN 9-RELATED"/>
    <property type="match status" value="1"/>
</dbReference>
<dbReference type="CDD" id="cd12885">
    <property type="entry name" value="SPRY_RanBP_like"/>
    <property type="match status" value="1"/>
</dbReference>
<protein>
    <recommendedName>
        <fullName evidence="2">B30.2/SPRY domain-containing protein</fullName>
    </recommendedName>
</protein>
<accession>A0A916E0Q9</accession>
<organism evidence="3 4">
    <name type="scientific">Rhizophagus irregularis</name>
    <dbReference type="NCBI Taxonomy" id="588596"/>
    <lineage>
        <taxon>Eukaryota</taxon>
        <taxon>Fungi</taxon>
        <taxon>Fungi incertae sedis</taxon>
        <taxon>Mucoromycota</taxon>
        <taxon>Glomeromycotina</taxon>
        <taxon>Glomeromycetes</taxon>
        <taxon>Glomerales</taxon>
        <taxon>Glomeraceae</taxon>
        <taxon>Rhizophagus</taxon>
    </lineage>
</organism>
<comment type="caution">
    <text evidence="3">The sequence shown here is derived from an EMBL/GenBank/DDBJ whole genome shotgun (WGS) entry which is preliminary data.</text>
</comment>
<evidence type="ECO:0000313" key="3">
    <source>
        <dbReference type="EMBL" id="CAB5321465.1"/>
    </source>
</evidence>
<sequence>MLIGYNYPSIIFSNINNGNFTSGGVTLRVEIFMITLFLFFLIILIINTRLCQNYIDENIILQIYGPKNKQILLQNIKESLKKNLKKFLNFLGKKSKSDESYLKTLGINAWKFIPESRFLLLNIIKIDDETDNEDDEIENVYNGETDKIKIVDNDKNDDNIKIYFNAKSDVMIQTNYPLSNINNIPFDTIALNMHTSSTQPIEYWFYYYEITISSNPNNDKTIIAIGLATKNYSINRLPGCDTHSVGFHSDEGRTFHNEGYTGSKYAEKWGKVNDVIGCGYCPNTGQIFFTMNGKNLGIAYTSLFYNWYPTIGSNGFCSLNVNFGQKEFKYKEANGMSVAGIISQELLNKIEKEIINVEQ</sequence>
<dbReference type="EMBL" id="CAGKOT010000003">
    <property type="protein sequence ID" value="CAB5321465.1"/>
    <property type="molecule type" value="Genomic_DNA"/>
</dbReference>
<evidence type="ECO:0000256" key="1">
    <source>
        <dbReference type="SAM" id="Phobius"/>
    </source>
</evidence>